<dbReference type="AlphaFoldDB" id="A0A091BIQ0"/>
<gene>
    <name evidence="3" type="ORF">P873_05750</name>
</gene>
<reference evidence="3 4" key="1">
    <citation type="submission" date="2013-09" db="EMBL/GenBank/DDBJ databases">
        <title>Genome sequencing of Arenimonas composti.</title>
        <authorList>
            <person name="Chen F."/>
            <person name="Wang G."/>
        </authorList>
    </citation>
    <scope>NUCLEOTIDE SEQUENCE [LARGE SCALE GENOMIC DNA]</scope>
    <source>
        <strain evidence="3 4">TR7-09</strain>
    </source>
</reference>
<evidence type="ECO:0000256" key="1">
    <source>
        <dbReference type="SAM" id="MobiDB-lite"/>
    </source>
</evidence>
<keyword evidence="4" id="KW-1185">Reference proteome</keyword>
<dbReference type="RefSeq" id="WP_026817167.1">
    <property type="nucleotide sequence ID" value="NZ_AUFF01000006.1"/>
</dbReference>
<keyword evidence="2" id="KW-0472">Membrane</keyword>
<accession>A0A091BIQ0</accession>
<keyword evidence="2" id="KW-0812">Transmembrane</keyword>
<dbReference type="OrthoDB" id="3680722at2"/>
<sequence length="261" mass="27537">MAGDDEDRGFKGLGKLKSGEAPPPTPSSPGPPPLRPRHVTPPPAPGGPPGGRPPPPKTGMSGCLKAALILLGLLIALVLGLVVLGWLFAPSAEERAAYAEERARRAAESLAAERAESERVDACRASVGARPGSGDELSRRVGFGQHTVRVTAGSEDAVVKLRQDGRTAIAFYVRAGETGTIEDLPDGTYRVMFATGSEFSTGCGEFLRGMQVSADPEPATFLPTVEAGQTYYQELEYRLTRQAGGNFMPDSAEAADFRDLE</sequence>
<dbReference type="STRING" id="1121013.GCA_000426365_02184"/>
<dbReference type="Proteomes" id="UP000029391">
    <property type="component" value="Unassembled WGS sequence"/>
</dbReference>
<feature type="region of interest" description="Disordered" evidence="1">
    <location>
        <begin position="1"/>
        <end position="58"/>
    </location>
</feature>
<comment type="caution">
    <text evidence="3">The sequence shown here is derived from an EMBL/GenBank/DDBJ whole genome shotgun (WGS) entry which is preliminary data.</text>
</comment>
<protein>
    <submittedName>
        <fullName evidence="3">Uncharacterized protein</fullName>
    </submittedName>
</protein>
<feature type="transmembrane region" description="Helical" evidence="2">
    <location>
        <begin position="66"/>
        <end position="89"/>
    </location>
</feature>
<evidence type="ECO:0000313" key="3">
    <source>
        <dbReference type="EMBL" id="KFN50664.1"/>
    </source>
</evidence>
<feature type="compositionally biased region" description="Pro residues" evidence="1">
    <location>
        <begin position="21"/>
        <end position="57"/>
    </location>
</feature>
<organism evidence="3 4">
    <name type="scientific">Arenimonas composti TR7-09 = DSM 18010</name>
    <dbReference type="NCBI Taxonomy" id="1121013"/>
    <lineage>
        <taxon>Bacteria</taxon>
        <taxon>Pseudomonadati</taxon>
        <taxon>Pseudomonadota</taxon>
        <taxon>Gammaproteobacteria</taxon>
        <taxon>Lysobacterales</taxon>
        <taxon>Lysobacteraceae</taxon>
        <taxon>Arenimonas</taxon>
    </lineage>
</organism>
<dbReference type="EMBL" id="AWXU01000017">
    <property type="protein sequence ID" value="KFN50664.1"/>
    <property type="molecule type" value="Genomic_DNA"/>
</dbReference>
<evidence type="ECO:0000313" key="4">
    <source>
        <dbReference type="Proteomes" id="UP000029391"/>
    </source>
</evidence>
<proteinExistence type="predicted"/>
<evidence type="ECO:0000256" key="2">
    <source>
        <dbReference type="SAM" id="Phobius"/>
    </source>
</evidence>
<keyword evidence="2" id="KW-1133">Transmembrane helix</keyword>
<name>A0A091BIQ0_9GAMM</name>